<keyword evidence="5" id="KW-0804">Transcription</keyword>
<dbReference type="GO" id="GO:0003677">
    <property type="term" value="F:DNA binding"/>
    <property type="evidence" value="ECO:0007669"/>
    <property type="project" value="UniProtKB-KW"/>
</dbReference>
<dbReference type="Gene3D" id="1.10.10.10">
    <property type="entry name" value="Winged helix-like DNA-binding domain superfamily/Winged helix DNA-binding domain"/>
    <property type="match status" value="1"/>
</dbReference>
<keyword evidence="10" id="KW-1185">Reference proteome</keyword>
<gene>
    <name evidence="9" type="ORF">SAMN05444370_10784</name>
</gene>
<feature type="region of interest" description="Disordered" evidence="6">
    <location>
        <begin position="193"/>
        <end position="221"/>
    </location>
</feature>
<sequence length="221" mass="23055">MADDGGDATETRLATALRSANTGDAAAYETFLSEAADLLRAGARARLSRLGFGAHEAEDVVQETLMALHLKRATWDGVRPVLPWIRAIARHKALDAARRLGRLRARTHAQPVEDWADILAGAPDAEPAAEAAPEGVVRARLAEALKGRERGVVAALGLEGLSVAAAAARFAISEGAVRVAFHRGLARLRASAAAEGEGEGRGLPASAPRVAARVADASARR</sequence>
<evidence type="ECO:0000259" key="8">
    <source>
        <dbReference type="Pfam" id="PF08281"/>
    </source>
</evidence>
<evidence type="ECO:0000256" key="3">
    <source>
        <dbReference type="ARBA" id="ARBA00023082"/>
    </source>
</evidence>
<dbReference type="InterPro" id="IPR013325">
    <property type="entry name" value="RNA_pol_sigma_r2"/>
</dbReference>
<evidence type="ECO:0000256" key="1">
    <source>
        <dbReference type="ARBA" id="ARBA00010641"/>
    </source>
</evidence>
<protein>
    <submittedName>
        <fullName evidence="9">RNA polymerase sigma-70 factor, ECF subfamily</fullName>
    </submittedName>
</protein>
<organism evidence="9 10">
    <name type="scientific">Rubrimonas cliftonensis</name>
    <dbReference type="NCBI Taxonomy" id="89524"/>
    <lineage>
        <taxon>Bacteria</taxon>
        <taxon>Pseudomonadati</taxon>
        <taxon>Pseudomonadota</taxon>
        <taxon>Alphaproteobacteria</taxon>
        <taxon>Rhodobacterales</taxon>
        <taxon>Paracoccaceae</taxon>
        <taxon>Rubrimonas</taxon>
    </lineage>
</organism>
<evidence type="ECO:0000256" key="4">
    <source>
        <dbReference type="ARBA" id="ARBA00023125"/>
    </source>
</evidence>
<evidence type="ECO:0000313" key="9">
    <source>
        <dbReference type="EMBL" id="SEA60004.1"/>
    </source>
</evidence>
<dbReference type="OrthoDB" id="7041663at2"/>
<evidence type="ECO:0000256" key="5">
    <source>
        <dbReference type="ARBA" id="ARBA00023163"/>
    </source>
</evidence>
<dbReference type="Gene3D" id="1.10.1740.10">
    <property type="match status" value="1"/>
</dbReference>
<feature type="compositionally biased region" description="Low complexity" evidence="6">
    <location>
        <begin position="202"/>
        <end position="221"/>
    </location>
</feature>
<dbReference type="Pfam" id="PF04542">
    <property type="entry name" value="Sigma70_r2"/>
    <property type="match status" value="1"/>
</dbReference>
<dbReference type="PANTHER" id="PTHR43133">
    <property type="entry name" value="RNA POLYMERASE ECF-TYPE SIGMA FACTO"/>
    <property type="match status" value="1"/>
</dbReference>
<evidence type="ECO:0000256" key="6">
    <source>
        <dbReference type="SAM" id="MobiDB-lite"/>
    </source>
</evidence>
<dbReference type="NCBIfam" id="TIGR02937">
    <property type="entry name" value="sigma70-ECF"/>
    <property type="match status" value="1"/>
</dbReference>
<dbReference type="PANTHER" id="PTHR43133:SF58">
    <property type="entry name" value="ECF RNA POLYMERASE SIGMA FACTOR SIGD"/>
    <property type="match status" value="1"/>
</dbReference>
<dbReference type="RefSeq" id="WP_093254026.1">
    <property type="nucleotide sequence ID" value="NZ_FNQM01000007.1"/>
</dbReference>
<dbReference type="Pfam" id="PF08281">
    <property type="entry name" value="Sigma70_r4_2"/>
    <property type="match status" value="1"/>
</dbReference>
<dbReference type="InterPro" id="IPR014284">
    <property type="entry name" value="RNA_pol_sigma-70_dom"/>
</dbReference>
<dbReference type="InterPro" id="IPR013324">
    <property type="entry name" value="RNA_pol_sigma_r3/r4-like"/>
</dbReference>
<dbReference type="InterPro" id="IPR039425">
    <property type="entry name" value="RNA_pol_sigma-70-like"/>
</dbReference>
<accession>A0A1H4CI29</accession>
<dbReference type="SUPFAM" id="SSF88946">
    <property type="entry name" value="Sigma2 domain of RNA polymerase sigma factors"/>
    <property type="match status" value="1"/>
</dbReference>
<evidence type="ECO:0000256" key="2">
    <source>
        <dbReference type="ARBA" id="ARBA00023015"/>
    </source>
</evidence>
<keyword evidence="3" id="KW-0731">Sigma factor</keyword>
<dbReference type="GO" id="GO:0016987">
    <property type="term" value="F:sigma factor activity"/>
    <property type="evidence" value="ECO:0007669"/>
    <property type="project" value="UniProtKB-KW"/>
</dbReference>
<dbReference type="InterPro" id="IPR013249">
    <property type="entry name" value="RNA_pol_sigma70_r4_t2"/>
</dbReference>
<dbReference type="Proteomes" id="UP000198703">
    <property type="component" value="Unassembled WGS sequence"/>
</dbReference>
<comment type="similarity">
    <text evidence="1">Belongs to the sigma-70 factor family. ECF subfamily.</text>
</comment>
<dbReference type="InterPro" id="IPR036388">
    <property type="entry name" value="WH-like_DNA-bd_sf"/>
</dbReference>
<dbReference type="SUPFAM" id="SSF88659">
    <property type="entry name" value="Sigma3 and sigma4 domains of RNA polymerase sigma factors"/>
    <property type="match status" value="1"/>
</dbReference>
<dbReference type="GO" id="GO:0006352">
    <property type="term" value="P:DNA-templated transcription initiation"/>
    <property type="evidence" value="ECO:0007669"/>
    <property type="project" value="InterPro"/>
</dbReference>
<dbReference type="EMBL" id="FNQM01000007">
    <property type="protein sequence ID" value="SEA60004.1"/>
    <property type="molecule type" value="Genomic_DNA"/>
</dbReference>
<reference evidence="9 10" key="1">
    <citation type="submission" date="2016-10" db="EMBL/GenBank/DDBJ databases">
        <authorList>
            <person name="de Groot N.N."/>
        </authorList>
    </citation>
    <scope>NUCLEOTIDE SEQUENCE [LARGE SCALE GENOMIC DNA]</scope>
    <source>
        <strain evidence="9 10">DSM 15345</strain>
    </source>
</reference>
<feature type="domain" description="RNA polymerase sigma-70 region 2" evidence="7">
    <location>
        <begin position="47"/>
        <end position="102"/>
    </location>
</feature>
<keyword evidence="4" id="KW-0238">DNA-binding</keyword>
<name>A0A1H4CI29_9RHOB</name>
<keyword evidence="2" id="KW-0805">Transcription regulation</keyword>
<feature type="domain" description="RNA polymerase sigma factor 70 region 4 type 2" evidence="8">
    <location>
        <begin position="141"/>
        <end position="188"/>
    </location>
</feature>
<dbReference type="InterPro" id="IPR007627">
    <property type="entry name" value="RNA_pol_sigma70_r2"/>
</dbReference>
<evidence type="ECO:0000313" key="10">
    <source>
        <dbReference type="Proteomes" id="UP000198703"/>
    </source>
</evidence>
<evidence type="ECO:0000259" key="7">
    <source>
        <dbReference type="Pfam" id="PF04542"/>
    </source>
</evidence>
<dbReference type="AlphaFoldDB" id="A0A1H4CI29"/>
<dbReference type="STRING" id="89524.SAMN05444370_10784"/>
<proteinExistence type="inferred from homology"/>